<evidence type="ECO:0000313" key="2">
    <source>
        <dbReference type="Proteomes" id="UP000479000"/>
    </source>
</evidence>
<evidence type="ECO:0008006" key="3">
    <source>
        <dbReference type="Google" id="ProtNLM"/>
    </source>
</evidence>
<dbReference type="PANTHER" id="PTHR35617:SF3">
    <property type="entry name" value="CORE-BINDING (CB) DOMAIN-CONTAINING PROTEIN"/>
    <property type="match status" value="1"/>
</dbReference>
<dbReference type="AlphaFoldDB" id="A0A6H5HDV1"/>
<accession>A0A6H5HDV1</accession>
<evidence type="ECO:0000313" key="1">
    <source>
        <dbReference type="EMBL" id="CAB0014284.1"/>
    </source>
</evidence>
<gene>
    <name evidence="1" type="ORF">NTEN_LOCUS18725</name>
</gene>
<sequence>RRGWRGSHDVIWPAAGKLQSPCSSYEGDGPKAACLGPVLEQVPTTKTRLPAQVQEVNEIDNTRSSERHYPGSREAIREAYLTNGNVPSGAVDTMISSLSPSTLKQYGQNDVGSHPLVKRFVRGVFRLRPPRPKYTSTWDPGAVLDFVKSSNESSFKDTSAHLVTLMALATGQRLQTLSLIRLPNIQQETGGVRIFIPDLIKTSRPNAEQPTLWFPFFGKEPSLCVASRILQYLSTSKQFRGSRHDTFLISTTKPFGPASSQTLSRWIRQTKHVELSGQ</sequence>
<dbReference type="Proteomes" id="UP000479000">
    <property type="component" value="Unassembled WGS sequence"/>
</dbReference>
<organism evidence="1 2">
    <name type="scientific">Nesidiocoris tenuis</name>
    <dbReference type="NCBI Taxonomy" id="355587"/>
    <lineage>
        <taxon>Eukaryota</taxon>
        <taxon>Metazoa</taxon>
        <taxon>Ecdysozoa</taxon>
        <taxon>Arthropoda</taxon>
        <taxon>Hexapoda</taxon>
        <taxon>Insecta</taxon>
        <taxon>Pterygota</taxon>
        <taxon>Neoptera</taxon>
        <taxon>Paraneoptera</taxon>
        <taxon>Hemiptera</taxon>
        <taxon>Heteroptera</taxon>
        <taxon>Panheteroptera</taxon>
        <taxon>Cimicomorpha</taxon>
        <taxon>Miridae</taxon>
        <taxon>Dicyphina</taxon>
        <taxon>Nesidiocoris</taxon>
    </lineage>
</organism>
<proteinExistence type="predicted"/>
<name>A0A6H5HDV1_9HEMI</name>
<keyword evidence="2" id="KW-1185">Reference proteome</keyword>
<protein>
    <recommendedName>
        <fullName evidence="3">Tyr recombinase domain-containing protein</fullName>
    </recommendedName>
</protein>
<dbReference type="EMBL" id="CADCXU010027637">
    <property type="protein sequence ID" value="CAB0014284.1"/>
    <property type="molecule type" value="Genomic_DNA"/>
</dbReference>
<reference evidence="1 2" key="1">
    <citation type="submission" date="2020-02" db="EMBL/GenBank/DDBJ databases">
        <authorList>
            <person name="Ferguson B K."/>
        </authorList>
    </citation>
    <scope>NUCLEOTIDE SEQUENCE [LARGE SCALE GENOMIC DNA]</scope>
</reference>
<dbReference type="OrthoDB" id="5960276at2759"/>
<feature type="non-terminal residue" evidence="1">
    <location>
        <position position="1"/>
    </location>
</feature>
<dbReference type="PANTHER" id="PTHR35617">
    <property type="entry name" value="PHAGE_INTEGRASE DOMAIN-CONTAINING PROTEIN"/>
    <property type="match status" value="1"/>
</dbReference>